<sequence>MQPRSKVPKMVRGSNRDVSKEGPRTAPPQQPGRIDCQQENSPDTFRWGSQRGRLVQNPRTYVITPRAEQDTHLQRMVEELQLEREKKKTLQEEVERFRTLYEADGKCNEAGVRQLVDDFDRELDKEIKPHGDLVSKNLPLLHNPAAERDDGRQKMAGDLQVERETETILQEELDRVRISCQEDRQRYEADMLTVTQRADDLQQGLDFEIKSRAERESQDKKLLQKLRAERNTELQEERRNKQILQEELDRVRASCQEDRQVYEAQVLTLMQRADDLQQGLDFEIKSCTKRESQYKICLQKLRAKLQDERKNRQILHKELDSIRASSQEDRQRYEDDILTVTESFSELQQALDTEIESCAERESQHETLLQKLRAEQDAELQQERKNKQVLQEELDRVRASCQEDRQRCEADVLTERQRADDLQEELDKLQTPTRQKASNWKRVRHFLRPQRWKTPK</sequence>
<keyword evidence="4" id="KW-1185">Reference proteome</keyword>
<accession>A0A2U9CAV1</accession>
<reference evidence="3 4" key="1">
    <citation type="submission" date="2017-12" db="EMBL/GenBank/DDBJ databases">
        <title>Integrating genomic resources of turbot (Scophthalmus maximus) in depth evaluation of genetic and physical mapping variation across individuals.</title>
        <authorList>
            <person name="Martinez P."/>
        </authorList>
    </citation>
    <scope>NUCLEOTIDE SEQUENCE [LARGE SCALE GENOMIC DNA]</scope>
</reference>
<evidence type="ECO:0000313" key="3">
    <source>
        <dbReference type="EMBL" id="AWP13608.1"/>
    </source>
</evidence>
<gene>
    <name evidence="3" type="ORF">SMAX5B_010263</name>
</gene>
<evidence type="ECO:0000256" key="2">
    <source>
        <dbReference type="SAM" id="MobiDB-lite"/>
    </source>
</evidence>
<dbReference type="EMBL" id="CP026256">
    <property type="protein sequence ID" value="AWP13608.1"/>
    <property type="molecule type" value="Genomic_DNA"/>
</dbReference>
<feature type="coiled-coil region" evidence="1">
    <location>
        <begin position="373"/>
        <end position="425"/>
    </location>
</feature>
<protein>
    <submittedName>
        <fullName evidence="3">Uncharacterized protein</fullName>
    </submittedName>
</protein>
<evidence type="ECO:0000256" key="1">
    <source>
        <dbReference type="SAM" id="Coils"/>
    </source>
</evidence>
<proteinExistence type="predicted"/>
<feature type="coiled-coil region" evidence="1">
    <location>
        <begin position="73"/>
        <end position="100"/>
    </location>
</feature>
<feature type="region of interest" description="Disordered" evidence="2">
    <location>
        <begin position="1"/>
        <end position="48"/>
    </location>
</feature>
<dbReference type="Proteomes" id="UP000246464">
    <property type="component" value="Chromosome 14"/>
</dbReference>
<dbReference type="AlphaFoldDB" id="A0A2U9CAV1"/>
<name>A0A2U9CAV1_SCOMX</name>
<feature type="compositionally biased region" description="Basic and acidic residues" evidence="2">
    <location>
        <begin position="14"/>
        <end position="23"/>
    </location>
</feature>
<organism evidence="3 4">
    <name type="scientific">Scophthalmus maximus</name>
    <name type="common">Turbot</name>
    <name type="synonym">Psetta maxima</name>
    <dbReference type="NCBI Taxonomy" id="52904"/>
    <lineage>
        <taxon>Eukaryota</taxon>
        <taxon>Metazoa</taxon>
        <taxon>Chordata</taxon>
        <taxon>Craniata</taxon>
        <taxon>Vertebrata</taxon>
        <taxon>Euteleostomi</taxon>
        <taxon>Actinopterygii</taxon>
        <taxon>Neopterygii</taxon>
        <taxon>Teleostei</taxon>
        <taxon>Neoteleostei</taxon>
        <taxon>Acanthomorphata</taxon>
        <taxon>Carangaria</taxon>
        <taxon>Pleuronectiformes</taxon>
        <taxon>Pleuronectoidei</taxon>
        <taxon>Scophthalmidae</taxon>
        <taxon>Scophthalmus</taxon>
    </lineage>
</organism>
<evidence type="ECO:0000313" key="4">
    <source>
        <dbReference type="Proteomes" id="UP000246464"/>
    </source>
</evidence>
<keyword evidence="1" id="KW-0175">Coiled coil</keyword>
<feature type="coiled-coil region" evidence="1">
    <location>
        <begin position="227"/>
        <end position="254"/>
    </location>
</feature>